<comment type="caution">
    <text evidence="14">The sequence shown here is derived from an EMBL/GenBank/DDBJ whole genome shotgun (WGS) entry which is preliminary data.</text>
</comment>
<feature type="domain" description="Inward rectifier potassium channel C-terminal" evidence="13">
    <location>
        <begin position="162"/>
        <end position="318"/>
    </location>
</feature>
<keyword evidence="7 11" id="KW-1133">Transmembrane helix</keyword>
<evidence type="ECO:0000256" key="11">
    <source>
        <dbReference type="SAM" id="Phobius"/>
    </source>
</evidence>
<proteinExistence type="predicted"/>
<dbReference type="GO" id="GO:0034702">
    <property type="term" value="C:monoatomic ion channel complex"/>
    <property type="evidence" value="ECO:0007669"/>
    <property type="project" value="UniProtKB-KW"/>
</dbReference>
<evidence type="ECO:0000256" key="3">
    <source>
        <dbReference type="ARBA" id="ARBA00022538"/>
    </source>
</evidence>
<dbReference type="OrthoDB" id="9813518at2"/>
<evidence type="ECO:0000256" key="8">
    <source>
        <dbReference type="ARBA" id="ARBA00023065"/>
    </source>
</evidence>
<dbReference type="Proteomes" id="UP000239872">
    <property type="component" value="Unassembled WGS sequence"/>
</dbReference>
<dbReference type="PRINTS" id="PR01320">
    <property type="entry name" value="KIRCHANNEL"/>
</dbReference>
<dbReference type="EMBL" id="PPSL01000001">
    <property type="protein sequence ID" value="PQJ12715.1"/>
    <property type="molecule type" value="Genomic_DNA"/>
</dbReference>
<protein>
    <submittedName>
        <fullName evidence="14">Inward rectifier potassium channel Irk</fullName>
    </submittedName>
</protein>
<dbReference type="SUPFAM" id="SSF81324">
    <property type="entry name" value="Voltage-gated potassium channels"/>
    <property type="match status" value="1"/>
</dbReference>
<dbReference type="RefSeq" id="WP_105037599.1">
    <property type="nucleotide sequence ID" value="NZ_PPSL01000001.1"/>
</dbReference>
<dbReference type="InterPro" id="IPR041647">
    <property type="entry name" value="IRK_C"/>
</dbReference>
<dbReference type="InterPro" id="IPR013518">
    <property type="entry name" value="K_chnl_inward-rec_Kir_cyto"/>
</dbReference>
<keyword evidence="8" id="KW-0406">Ion transport</keyword>
<dbReference type="AlphaFoldDB" id="A0A2S7T1N7"/>
<keyword evidence="15" id="KW-1185">Reference proteome</keyword>
<dbReference type="GO" id="GO:0005886">
    <property type="term" value="C:plasma membrane"/>
    <property type="evidence" value="ECO:0007669"/>
    <property type="project" value="TreeGrafter"/>
</dbReference>
<name>A0A2S7T1N7_9BACT</name>
<evidence type="ECO:0000256" key="9">
    <source>
        <dbReference type="ARBA" id="ARBA00023136"/>
    </source>
</evidence>
<evidence type="ECO:0000259" key="13">
    <source>
        <dbReference type="Pfam" id="PF17655"/>
    </source>
</evidence>
<evidence type="ECO:0000256" key="10">
    <source>
        <dbReference type="ARBA" id="ARBA00023303"/>
    </source>
</evidence>
<dbReference type="Gene3D" id="1.10.287.70">
    <property type="match status" value="1"/>
</dbReference>
<dbReference type="Pfam" id="PF07885">
    <property type="entry name" value="Ion_trans_2"/>
    <property type="match status" value="1"/>
</dbReference>
<evidence type="ECO:0000256" key="7">
    <source>
        <dbReference type="ARBA" id="ARBA00022989"/>
    </source>
</evidence>
<accession>A0A2S7T1N7</accession>
<reference evidence="14 15" key="1">
    <citation type="submission" date="2018-01" db="EMBL/GenBank/DDBJ databases">
        <title>A novel member of the phylum Bacteroidetes isolated from glacier ice.</title>
        <authorList>
            <person name="Liu Q."/>
            <person name="Xin Y.-H."/>
        </authorList>
    </citation>
    <scope>NUCLEOTIDE SEQUENCE [LARGE SCALE GENOMIC DNA]</scope>
    <source>
        <strain evidence="14 15">RB1R16</strain>
    </source>
</reference>
<dbReference type="InterPro" id="IPR014756">
    <property type="entry name" value="Ig_E-set"/>
</dbReference>
<evidence type="ECO:0000256" key="5">
    <source>
        <dbReference type="ARBA" id="ARBA00022882"/>
    </source>
</evidence>
<evidence type="ECO:0000313" key="14">
    <source>
        <dbReference type="EMBL" id="PQJ12715.1"/>
    </source>
</evidence>
<feature type="transmembrane region" description="Helical" evidence="11">
    <location>
        <begin position="138"/>
        <end position="155"/>
    </location>
</feature>
<keyword evidence="9 11" id="KW-0472">Membrane</keyword>
<keyword evidence="2" id="KW-0813">Transport</keyword>
<sequence length="327" mass="36608">MATSHNKTKFKDISNTGFGANSSVEGGRLVNADGSNNLRKTGLPFYERISIYHSLLRMSRMNFTLTIFAFYTAINLFFAVIYFTIGVDHLEGIDVHAPLYIRFLNAFFFSSQTLTTVGYGHVAPSGILTNFVASTESLIGILAFAVVTGLIYGRFSRPRAYILFSNNLIVAPHKGGKALMARIATYKNNHLTDAEAQLTVALHVNENGKMITRFYQLPLEISKVTSLALSWTIVHPINEDSPIANFTDEQLRDARMEVILGIKAFDDHFSNTVQQRTSYSHPQLVYGAKFEPMFERSPEGNYTLLELDKISHHTRVPLEEQVVASQN</sequence>
<evidence type="ECO:0000313" key="15">
    <source>
        <dbReference type="Proteomes" id="UP000239872"/>
    </source>
</evidence>
<dbReference type="InterPro" id="IPR016449">
    <property type="entry name" value="K_chnl_inward-rec_Kir"/>
</dbReference>
<dbReference type="PRINTS" id="PR00169">
    <property type="entry name" value="KCHANNEL"/>
</dbReference>
<dbReference type="GO" id="GO:0034765">
    <property type="term" value="P:regulation of monoatomic ion transmembrane transport"/>
    <property type="evidence" value="ECO:0007669"/>
    <property type="project" value="TreeGrafter"/>
</dbReference>
<keyword evidence="3" id="KW-0633">Potassium transport</keyword>
<dbReference type="Gene3D" id="2.60.40.1400">
    <property type="entry name" value="G protein-activated inward rectifier potassium channel 1"/>
    <property type="match status" value="1"/>
</dbReference>
<evidence type="ECO:0000256" key="4">
    <source>
        <dbReference type="ARBA" id="ARBA00022692"/>
    </source>
</evidence>
<comment type="subcellular location">
    <subcellularLocation>
        <location evidence="1">Membrane</location>
        <topology evidence="1">Multi-pass membrane protein</topology>
    </subcellularLocation>
</comment>
<evidence type="ECO:0000256" key="2">
    <source>
        <dbReference type="ARBA" id="ARBA00022448"/>
    </source>
</evidence>
<organism evidence="14 15">
    <name type="scientific">Flavipsychrobacter stenotrophus</name>
    <dbReference type="NCBI Taxonomy" id="2077091"/>
    <lineage>
        <taxon>Bacteria</taxon>
        <taxon>Pseudomonadati</taxon>
        <taxon>Bacteroidota</taxon>
        <taxon>Chitinophagia</taxon>
        <taxon>Chitinophagales</taxon>
        <taxon>Chitinophagaceae</taxon>
        <taxon>Flavipsychrobacter</taxon>
    </lineage>
</organism>
<gene>
    <name evidence="14" type="ORF">CJD36_002925</name>
</gene>
<feature type="domain" description="Potassium channel" evidence="12">
    <location>
        <begin position="77"/>
        <end position="151"/>
    </location>
</feature>
<keyword evidence="5" id="KW-0851">Voltage-gated channel</keyword>
<evidence type="ECO:0000256" key="6">
    <source>
        <dbReference type="ARBA" id="ARBA00022958"/>
    </source>
</evidence>
<dbReference type="Pfam" id="PF17655">
    <property type="entry name" value="IRK_C"/>
    <property type="match status" value="1"/>
</dbReference>
<keyword evidence="6" id="KW-0630">Potassium</keyword>
<evidence type="ECO:0000259" key="12">
    <source>
        <dbReference type="Pfam" id="PF07885"/>
    </source>
</evidence>
<keyword evidence="4 11" id="KW-0812">Transmembrane</keyword>
<dbReference type="GO" id="GO:0005242">
    <property type="term" value="F:inward rectifier potassium channel activity"/>
    <property type="evidence" value="ECO:0007669"/>
    <property type="project" value="InterPro"/>
</dbReference>
<feature type="transmembrane region" description="Helical" evidence="11">
    <location>
        <begin position="63"/>
        <end position="85"/>
    </location>
</feature>
<evidence type="ECO:0000256" key="1">
    <source>
        <dbReference type="ARBA" id="ARBA00004141"/>
    </source>
</evidence>
<dbReference type="PANTHER" id="PTHR11767:SF102">
    <property type="entry name" value="INWARDLY RECTIFYING POTASSIUM CHANNEL 1, ISOFORM F"/>
    <property type="match status" value="1"/>
</dbReference>
<dbReference type="GO" id="GO:1990573">
    <property type="term" value="P:potassium ion import across plasma membrane"/>
    <property type="evidence" value="ECO:0007669"/>
    <property type="project" value="TreeGrafter"/>
</dbReference>
<dbReference type="PANTHER" id="PTHR11767">
    <property type="entry name" value="INWARD RECTIFIER POTASSIUM CHANNEL"/>
    <property type="match status" value="1"/>
</dbReference>
<dbReference type="SUPFAM" id="SSF81296">
    <property type="entry name" value="E set domains"/>
    <property type="match status" value="1"/>
</dbReference>
<keyword evidence="10 14" id="KW-0407">Ion channel</keyword>
<dbReference type="InterPro" id="IPR013099">
    <property type="entry name" value="K_chnl_dom"/>
</dbReference>